<evidence type="ECO:0000259" key="3">
    <source>
        <dbReference type="PROSITE" id="PS01124"/>
    </source>
</evidence>
<evidence type="ECO:0000256" key="2">
    <source>
        <dbReference type="ARBA" id="ARBA00023163"/>
    </source>
</evidence>
<dbReference type="SMART" id="SM00342">
    <property type="entry name" value="HTH_ARAC"/>
    <property type="match status" value="1"/>
</dbReference>
<dbReference type="Proteomes" id="UP000233564">
    <property type="component" value="Unassembled WGS sequence"/>
</dbReference>
<dbReference type="SUPFAM" id="SSF52317">
    <property type="entry name" value="Class I glutamine amidotransferase-like"/>
    <property type="match status" value="1"/>
</dbReference>
<dbReference type="EMBL" id="NVXX01000023">
    <property type="protein sequence ID" value="PKH18992.1"/>
    <property type="molecule type" value="Genomic_DNA"/>
</dbReference>
<dbReference type="Proteomes" id="UP000610293">
    <property type="component" value="Unassembled WGS sequence"/>
</dbReference>
<accession>A0A2N1E3B0</accession>
<dbReference type="AlphaFoldDB" id="A0A2N1E3B0"/>
<dbReference type="Pfam" id="PF12833">
    <property type="entry name" value="HTH_18"/>
    <property type="match status" value="1"/>
</dbReference>
<dbReference type="CDD" id="cd03137">
    <property type="entry name" value="GATase1_AraC_1"/>
    <property type="match status" value="1"/>
</dbReference>
<dbReference type="PANTHER" id="PTHR43130:SF3">
    <property type="entry name" value="HTH-TYPE TRANSCRIPTIONAL REGULATOR RV1931C"/>
    <property type="match status" value="1"/>
</dbReference>
<evidence type="ECO:0000313" key="5">
    <source>
        <dbReference type="EMBL" id="PKH18992.1"/>
    </source>
</evidence>
<reference evidence="6 8" key="2">
    <citation type="submission" date="2019-09" db="EMBL/GenBank/DDBJ databases">
        <authorList>
            <person name="Chandra G."/>
            <person name="Truman W A."/>
        </authorList>
    </citation>
    <scope>NUCLEOTIDE SEQUENCE [LARGE SCALE GENOMIC DNA]</scope>
    <source>
        <strain evidence="6">PS925</strain>
    </source>
</reference>
<dbReference type="Gene3D" id="1.10.10.60">
    <property type="entry name" value="Homeodomain-like"/>
    <property type="match status" value="1"/>
</dbReference>
<reference evidence="5 7" key="1">
    <citation type="submission" date="2017-08" db="EMBL/GenBank/DDBJ databases">
        <authorList>
            <person name="de Groot N.N."/>
        </authorList>
    </citation>
    <scope>NUCLEOTIDE SEQUENCE [LARGE SCALE GENOMIC DNA]</scope>
    <source>
        <strain evidence="5 7">PfR 37</strain>
    </source>
</reference>
<dbReference type="InterPro" id="IPR018060">
    <property type="entry name" value="HTH_AraC"/>
</dbReference>
<dbReference type="PROSITE" id="PS01124">
    <property type="entry name" value="HTH_ARAC_FAMILY_2"/>
    <property type="match status" value="1"/>
</dbReference>
<gene>
    <name evidence="6" type="primary">rhaS_6</name>
    <name evidence="5" type="ORF">CIB54_16635</name>
    <name evidence="4" type="ORF">IFU03_13070</name>
    <name evidence="6" type="ORF">PS925_00903</name>
</gene>
<dbReference type="Gene3D" id="3.40.50.880">
    <property type="match status" value="1"/>
</dbReference>
<sequence length="320" mass="35291">MLTKTIQFIAFAQANLIDLAGPLEVFSTANYFSDPKAPPYHLSMVSLDSVAALLPDTYIHTALLDESSLAPHTLIVPGGLGIYEFCKHPQFSAVFKAHVEKVTRLVSVCTGVFGLGAAGALSGCKVTTHWSAYDELEKTHPDVLLRRGPIFVNDGRIWTSAGVTSGIDLALALVEADLGHALALKVAKHLVVFLKRPGDQSQFSSSLDLQTRSCTFSDLHAWVNENLVEDLSIAALAKRMHMSERTFIRRYRTTTGQTPSKMVEKLRVDAVRHLLVSTECPLKEIAHLTGLGHEASLIRKFWKFFGVTPSEYRQRFKSTI</sequence>
<evidence type="ECO:0000256" key="1">
    <source>
        <dbReference type="ARBA" id="ARBA00023015"/>
    </source>
</evidence>
<proteinExistence type="predicted"/>
<dbReference type="EMBL" id="JACYNJ010000008">
    <property type="protein sequence ID" value="MBD8270686.1"/>
    <property type="molecule type" value="Genomic_DNA"/>
</dbReference>
<keyword evidence="1" id="KW-0805">Transcription regulation</keyword>
<name>A0A2N1E3B0_PSEFL</name>
<dbReference type="Pfam" id="PF01965">
    <property type="entry name" value="DJ-1_PfpI"/>
    <property type="match status" value="1"/>
</dbReference>
<dbReference type="InterPro" id="IPR002818">
    <property type="entry name" value="DJ-1/PfpI"/>
</dbReference>
<dbReference type="RefSeq" id="WP_012723703.1">
    <property type="nucleotide sequence ID" value="NZ_CABVJG010000002.1"/>
</dbReference>
<protein>
    <submittedName>
        <fullName evidence="5">AraC family transcriptional regulator</fullName>
    </submittedName>
    <submittedName>
        <fullName evidence="6">HTH-type transcriptional activator RhaS</fullName>
    </submittedName>
    <submittedName>
        <fullName evidence="4">Helix-turn-helix domain-containing protein</fullName>
    </submittedName>
</protein>
<dbReference type="GO" id="GO:0043565">
    <property type="term" value="F:sequence-specific DNA binding"/>
    <property type="evidence" value="ECO:0007669"/>
    <property type="project" value="InterPro"/>
</dbReference>
<dbReference type="PANTHER" id="PTHR43130">
    <property type="entry name" value="ARAC-FAMILY TRANSCRIPTIONAL REGULATOR"/>
    <property type="match status" value="1"/>
</dbReference>
<feature type="domain" description="HTH araC/xylS-type" evidence="3">
    <location>
        <begin position="217"/>
        <end position="315"/>
    </location>
</feature>
<dbReference type="EMBL" id="CABVJG010000002">
    <property type="protein sequence ID" value="VVP85693.1"/>
    <property type="molecule type" value="Genomic_DNA"/>
</dbReference>
<dbReference type="SUPFAM" id="SSF46689">
    <property type="entry name" value="Homeodomain-like"/>
    <property type="match status" value="2"/>
</dbReference>
<dbReference type="GO" id="GO:0003700">
    <property type="term" value="F:DNA-binding transcription factor activity"/>
    <property type="evidence" value="ECO:0007669"/>
    <property type="project" value="InterPro"/>
</dbReference>
<evidence type="ECO:0000313" key="4">
    <source>
        <dbReference type="EMBL" id="MBD8270686.1"/>
    </source>
</evidence>
<dbReference type="InterPro" id="IPR029062">
    <property type="entry name" value="Class_I_gatase-like"/>
</dbReference>
<dbReference type="InterPro" id="IPR009057">
    <property type="entry name" value="Homeodomain-like_sf"/>
</dbReference>
<dbReference type="InterPro" id="IPR052158">
    <property type="entry name" value="INH-QAR"/>
</dbReference>
<evidence type="ECO:0000313" key="6">
    <source>
        <dbReference type="EMBL" id="VVP85693.1"/>
    </source>
</evidence>
<organism evidence="5 7">
    <name type="scientific">Pseudomonas fluorescens</name>
    <dbReference type="NCBI Taxonomy" id="294"/>
    <lineage>
        <taxon>Bacteria</taxon>
        <taxon>Pseudomonadati</taxon>
        <taxon>Pseudomonadota</taxon>
        <taxon>Gammaproteobacteria</taxon>
        <taxon>Pseudomonadales</taxon>
        <taxon>Pseudomonadaceae</taxon>
        <taxon>Pseudomonas</taxon>
    </lineage>
</organism>
<evidence type="ECO:0000313" key="7">
    <source>
        <dbReference type="Proteomes" id="UP000233564"/>
    </source>
</evidence>
<dbReference type="Proteomes" id="UP000412311">
    <property type="component" value="Unassembled WGS sequence"/>
</dbReference>
<reference evidence="4" key="3">
    <citation type="journal article" date="2020" name="FEMS Microbiol. Ecol.">
        <title>Temporal dynamics of bacterial communities during seed development and maturation.</title>
        <authorList>
            <person name="Chesneau G."/>
            <person name="Torres-Cortes G."/>
            <person name="Briand M."/>
            <person name="Darrasse A."/>
            <person name="Preveaux A."/>
            <person name="Marais C."/>
            <person name="Jacques M.A."/>
            <person name="Shade A."/>
            <person name="Barret M."/>
        </authorList>
    </citation>
    <scope>NUCLEOTIDE SEQUENCE</scope>
    <source>
        <strain evidence="4">CFBP13533</strain>
    </source>
</reference>
<evidence type="ECO:0000313" key="8">
    <source>
        <dbReference type="Proteomes" id="UP000412311"/>
    </source>
</evidence>
<keyword evidence="2" id="KW-0804">Transcription</keyword>